<dbReference type="PANTHER" id="PTHR47338:SF10">
    <property type="entry name" value="TRANSCRIPTION FACTOR DOMAIN-CONTAINING PROTEIN-RELATED"/>
    <property type="match status" value="1"/>
</dbReference>
<dbReference type="Gene3D" id="4.10.240.10">
    <property type="entry name" value="Zn(2)-C6 fungal-type DNA-binding domain"/>
    <property type="match status" value="1"/>
</dbReference>
<feature type="coiled-coil region" evidence="6">
    <location>
        <begin position="85"/>
        <end position="112"/>
    </location>
</feature>
<evidence type="ECO:0000256" key="1">
    <source>
        <dbReference type="ARBA" id="ARBA00004123"/>
    </source>
</evidence>
<dbReference type="GeneID" id="19468926"/>
<keyword evidence="6" id="KW-0175">Coiled coil</keyword>
<keyword evidence="3" id="KW-0805">Transcription regulation</keyword>
<dbReference type="GO" id="GO:0008270">
    <property type="term" value="F:zinc ion binding"/>
    <property type="evidence" value="ECO:0007669"/>
    <property type="project" value="InterPro"/>
</dbReference>
<dbReference type="Pfam" id="PF00172">
    <property type="entry name" value="Zn_clus"/>
    <property type="match status" value="1"/>
</dbReference>
<dbReference type="KEGG" id="glz:GLAREA_09879"/>
<dbReference type="PANTHER" id="PTHR47338">
    <property type="entry name" value="ZN(II)2CYS6 TRANSCRIPTION FACTOR (EUROFUNG)-RELATED"/>
    <property type="match status" value="1"/>
</dbReference>
<protein>
    <submittedName>
        <fullName evidence="9">Zn2/Cys6 DNA-binding protein</fullName>
    </submittedName>
</protein>
<dbReference type="SMART" id="SM00906">
    <property type="entry name" value="Fungal_trans"/>
    <property type="match status" value="1"/>
</dbReference>
<gene>
    <name evidence="9" type="ORF">GLAREA_09879</name>
</gene>
<dbReference type="EMBL" id="KE145368">
    <property type="protein sequence ID" value="EPE28758.1"/>
    <property type="molecule type" value="Genomic_DNA"/>
</dbReference>
<evidence type="ECO:0000256" key="4">
    <source>
        <dbReference type="ARBA" id="ARBA00023163"/>
    </source>
</evidence>
<dbReference type="GO" id="GO:0006351">
    <property type="term" value="P:DNA-templated transcription"/>
    <property type="evidence" value="ECO:0007669"/>
    <property type="project" value="InterPro"/>
</dbReference>
<feature type="region of interest" description="Disordered" evidence="7">
    <location>
        <begin position="595"/>
        <end position="615"/>
    </location>
</feature>
<name>S3DQK8_GLAL2</name>
<dbReference type="AlphaFoldDB" id="S3DQK8"/>
<keyword evidence="9" id="KW-0238">DNA-binding</keyword>
<dbReference type="HOGENOM" id="CLU_011017_4_0_1"/>
<evidence type="ECO:0000313" key="10">
    <source>
        <dbReference type="Proteomes" id="UP000016922"/>
    </source>
</evidence>
<feature type="region of interest" description="Disordered" evidence="7">
    <location>
        <begin position="1"/>
        <end position="44"/>
    </location>
</feature>
<dbReference type="PROSITE" id="PS00463">
    <property type="entry name" value="ZN2_CY6_FUNGAL_1"/>
    <property type="match status" value="1"/>
</dbReference>
<keyword evidence="2" id="KW-0479">Metal-binding</keyword>
<dbReference type="SUPFAM" id="SSF57701">
    <property type="entry name" value="Zn2/Cys6 DNA-binding domain"/>
    <property type="match status" value="1"/>
</dbReference>
<dbReference type="eggNOG" id="ENOG502QVC1">
    <property type="taxonomic scope" value="Eukaryota"/>
</dbReference>
<evidence type="ECO:0000313" key="9">
    <source>
        <dbReference type="EMBL" id="EPE28758.1"/>
    </source>
</evidence>
<evidence type="ECO:0000256" key="2">
    <source>
        <dbReference type="ARBA" id="ARBA00022723"/>
    </source>
</evidence>
<feature type="compositionally biased region" description="Polar residues" evidence="7">
    <location>
        <begin position="1"/>
        <end position="38"/>
    </location>
</feature>
<sequence>MFSRTADNSSESPPQAVEASNPTEQSSTSYTISGSTNGDGKPAEKTISCVSCRKRKLRCDRVKPQCGTCIRLRHECEFPERRRNTGSKRRNMKELEARLAQVETKLVSEVEAQKSKSTQSAAANPGKGWDIDVDIDDAMLESAFPNEQFDFSFLQPLRPQSSMPAGNPLAQELISLGLDEPLPPQHIMDELFRFFTSLNLAPHMRPPICLRYAMWTMAASLSDKYTEYEDVLYRRARKYIEAAEMKGFGETFVTVYHAQVWGLLAHYEAKKTYFSRSWMSTGRLSRLVSMLGLHRIDADKSDVKQILAPAKDWIELEERRRTFWCAFYCDRWASAGTGWPMSMNERDILTNLPSSEFAFEHGVEEETPSLAQAMTPGGATNISPFGGVIMSATLFGHNFEHLHRSGPNERPDDFARGEFWKRHRHIDNVLSNTFMFLPDHLRAPFVSQDMNVLFMHMNIHASIICLHQAAIVTAKRHNLEQSVIKTSRFRNLMAAQEITNLMRLCSHIDPTKLNTWMGFCLYVAGGVCLQNATSDEPNPQSVGDLEFILGAMNALGTKHSITKHFTAQLELEISVTGLATEETLFQCSFPRKNNEEITTPKIPMSGLIHGRQGKPMTADELQIYSSRATAFNQRGSPDKPSPDSSKTDSTDTHHDADAFPQPAIGPFNTPGVIEPPRHVSSFPSFTPMLPHVKIPFIGIDLNSKPNPDILPRPPDDTKDSSTGYKFPFRQGPTFPGNSADWSQSEPQPEAHPPPLTNAENFAFQFTNPVWFSQDSLLGQPANPELDALLVGTEWDGNQPTG</sequence>
<dbReference type="InterPro" id="IPR050815">
    <property type="entry name" value="TF_fung"/>
</dbReference>
<accession>S3DQK8</accession>
<evidence type="ECO:0000256" key="7">
    <source>
        <dbReference type="SAM" id="MobiDB-lite"/>
    </source>
</evidence>
<feature type="region of interest" description="Disordered" evidence="7">
    <location>
        <begin position="630"/>
        <end position="675"/>
    </location>
</feature>
<keyword evidence="4" id="KW-0804">Transcription</keyword>
<dbReference type="InterPro" id="IPR036864">
    <property type="entry name" value="Zn2-C6_fun-type_DNA-bd_sf"/>
</dbReference>
<proteinExistence type="predicted"/>
<dbReference type="RefSeq" id="XP_008084666.1">
    <property type="nucleotide sequence ID" value="XM_008086475.1"/>
</dbReference>
<feature type="region of interest" description="Disordered" evidence="7">
    <location>
        <begin position="701"/>
        <end position="759"/>
    </location>
</feature>
<keyword evidence="5" id="KW-0539">Nucleus</keyword>
<dbReference type="OrthoDB" id="5600212at2759"/>
<dbReference type="CDD" id="cd00067">
    <property type="entry name" value="GAL4"/>
    <property type="match status" value="1"/>
</dbReference>
<dbReference type="GO" id="GO:0003677">
    <property type="term" value="F:DNA binding"/>
    <property type="evidence" value="ECO:0007669"/>
    <property type="project" value="UniProtKB-KW"/>
</dbReference>
<dbReference type="OMA" id="ECEFPER"/>
<reference evidence="9 10" key="1">
    <citation type="journal article" date="2013" name="BMC Genomics">
        <title>Genomics-driven discovery of the pneumocandin biosynthetic gene cluster in the fungus Glarea lozoyensis.</title>
        <authorList>
            <person name="Chen L."/>
            <person name="Yue Q."/>
            <person name="Zhang X."/>
            <person name="Xiang M."/>
            <person name="Wang C."/>
            <person name="Li S."/>
            <person name="Che Y."/>
            <person name="Ortiz-Lopez F.J."/>
            <person name="Bills G.F."/>
            <person name="Liu X."/>
            <person name="An Z."/>
        </authorList>
    </citation>
    <scope>NUCLEOTIDE SEQUENCE [LARGE SCALE GENOMIC DNA]</scope>
    <source>
        <strain evidence="10">ATCC 20868 / MF5171</strain>
    </source>
</reference>
<evidence type="ECO:0000256" key="5">
    <source>
        <dbReference type="ARBA" id="ARBA00023242"/>
    </source>
</evidence>
<feature type="compositionally biased region" description="Basic and acidic residues" evidence="7">
    <location>
        <begin position="636"/>
        <end position="657"/>
    </location>
</feature>
<dbReference type="Proteomes" id="UP000016922">
    <property type="component" value="Unassembled WGS sequence"/>
</dbReference>
<feature type="compositionally biased region" description="Polar residues" evidence="7">
    <location>
        <begin position="735"/>
        <end position="746"/>
    </location>
</feature>
<dbReference type="GO" id="GO:0005634">
    <property type="term" value="C:nucleus"/>
    <property type="evidence" value="ECO:0007669"/>
    <property type="project" value="UniProtKB-SubCell"/>
</dbReference>
<evidence type="ECO:0000259" key="8">
    <source>
        <dbReference type="PROSITE" id="PS50048"/>
    </source>
</evidence>
<evidence type="ECO:0000256" key="6">
    <source>
        <dbReference type="SAM" id="Coils"/>
    </source>
</evidence>
<comment type="subcellular location">
    <subcellularLocation>
        <location evidence="1">Nucleus</location>
    </subcellularLocation>
</comment>
<dbReference type="GO" id="GO:0000981">
    <property type="term" value="F:DNA-binding transcription factor activity, RNA polymerase II-specific"/>
    <property type="evidence" value="ECO:0007669"/>
    <property type="project" value="InterPro"/>
</dbReference>
<dbReference type="Pfam" id="PF04082">
    <property type="entry name" value="Fungal_trans"/>
    <property type="match status" value="1"/>
</dbReference>
<dbReference type="InterPro" id="IPR007219">
    <property type="entry name" value="XnlR_reg_dom"/>
</dbReference>
<feature type="domain" description="Zn(2)-C6 fungal-type" evidence="8">
    <location>
        <begin position="48"/>
        <end position="78"/>
    </location>
</feature>
<dbReference type="CDD" id="cd12148">
    <property type="entry name" value="fungal_TF_MHR"/>
    <property type="match status" value="1"/>
</dbReference>
<keyword evidence="10" id="KW-1185">Reference proteome</keyword>
<organism evidence="9 10">
    <name type="scientific">Glarea lozoyensis (strain ATCC 20868 / MF5171)</name>
    <dbReference type="NCBI Taxonomy" id="1116229"/>
    <lineage>
        <taxon>Eukaryota</taxon>
        <taxon>Fungi</taxon>
        <taxon>Dikarya</taxon>
        <taxon>Ascomycota</taxon>
        <taxon>Pezizomycotina</taxon>
        <taxon>Leotiomycetes</taxon>
        <taxon>Helotiales</taxon>
        <taxon>Helotiaceae</taxon>
        <taxon>Glarea</taxon>
    </lineage>
</organism>
<dbReference type="SMART" id="SM00066">
    <property type="entry name" value="GAL4"/>
    <property type="match status" value="1"/>
</dbReference>
<evidence type="ECO:0000256" key="3">
    <source>
        <dbReference type="ARBA" id="ARBA00023015"/>
    </source>
</evidence>
<dbReference type="InterPro" id="IPR001138">
    <property type="entry name" value="Zn2Cys6_DnaBD"/>
</dbReference>
<dbReference type="PROSITE" id="PS50048">
    <property type="entry name" value="ZN2_CY6_FUNGAL_2"/>
    <property type="match status" value="1"/>
</dbReference>